<proteinExistence type="predicted"/>
<dbReference type="InterPro" id="IPR011050">
    <property type="entry name" value="Pectin_lyase_fold/virulence"/>
</dbReference>
<sequence length="582" mass="63966">MIEVNSFAELKTTAPSKTGELAILRRYYNNDNYYRGGGNFVGYVTTSLPADNGGTIAVGNGFYWRRVVDDPDEVNLFHFGARGDGANDDTTPVKNMLNWAQTYNTSMRDIAVRFPAGKFLVKPIDISASETAFFYIFGDHNPHGAIPRTTIISDKSSSPVFKVKSRRVTIEGICWDGQTAADVKTNTGAITAAMCSNTQPFFENTIVAGESVLIDGFRAQYCGGTVIKLLDTLDTKFNQIYTTTTYGRIFDVNYSGTAAGSWDHSTAIELTNANFQYGYGEATLWMPRVTQGLINNVWIEHTRFPGNLSDGQWIVDALSVEGCPNKLNMTNSRVQMRQLNLQSGSALDLTFDDKSRWLSAFEYGWRRDENYGISLNGSIRPGWYSGYRVTNNTSTDKWFNLGLINFPKDNLQWVFEIIGKLSTEALDKTLGNPITSTNSCMTWLNISRCWNGIYGDMQHKGLPSVLEAKINRVGMTVAEVFIKVKANSGDTSFSLRATGPSRFDSGECCYYRPSLAEADASVVGTTVVNARMSLHNGLAGIGANEKGVLTIATATATAPSTTTVAGYVTVNINGTDRKIAYY</sequence>
<dbReference type="InterPro" id="IPR012334">
    <property type="entry name" value="Pectin_lyas_fold"/>
</dbReference>
<dbReference type="EMBL" id="JBGFFX010000006">
    <property type="protein sequence ID" value="MEY8771225.1"/>
    <property type="molecule type" value="Genomic_DNA"/>
</dbReference>
<keyword evidence="2" id="KW-1185">Reference proteome</keyword>
<dbReference type="RefSeq" id="WP_369895708.1">
    <property type="nucleotide sequence ID" value="NZ_JBGFFX010000006.1"/>
</dbReference>
<name>A0ABV4E8I7_9GAMM</name>
<dbReference type="SUPFAM" id="SSF51126">
    <property type="entry name" value="Pectin lyase-like"/>
    <property type="match status" value="1"/>
</dbReference>
<protein>
    <submittedName>
        <fullName evidence="1">Amylovoran biosynthesis protein AmsF</fullName>
    </submittedName>
</protein>
<reference evidence="1 2" key="1">
    <citation type="submission" date="2024-07" db="EMBL/GenBank/DDBJ databases">
        <authorList>
            <person name="Hebao G."/>
        </authorList>
    </citation>
    <scope>NUCLEOTIDE SEQUENCE [LARGE SCALE GENOMIC DNA]</scope>
    <source>
        <strain evidence="1 2">ACCC 02193</strain>
    </source>
</reference>
<organism evidence="1 2">
    <name type="scientific">Erwinia aeris</name>
    <dbReference type="NCBI Taxonomy" id="3239803"/>
    <lineage>
        <taxon>Bacteria</taxon>
        <taxon>Pseudomonadati</taxon>
        <taxon>Pseudomonadota</taxon>
        <taxon>Gammaproteobacteria</taxon>
        <taxon>Enterobacterales</taxon>
        <taxon>Erwiniaceae</taxon>
        <taxon>Erwinia</taxon>
    </lineage>
</organism>
<dbReference type="Proteomes" id="UP001565243">
    <property type="component" value="Unassembled WGS sequence"/>
</dbReference>
<comment type="caution">
    <text evidence="1">The sequence shown here is derived from an EMBL/GenBank/DDBJ whole genome shotgun (WGS) entry which is preliminary data.</text>
</comment>
<gene>
    <name evidence="1" type="ORF">AB6T85_12440</name>
</gene>
<evidence type="ECO:0000313" key="1">
    <source>
        <dbReference type="EMBL" id="MEY8771225.1"/>
    </source>
</evidence>
<evidence type="ECO:0000313" key="2">
    <source>
        <dbReference type="Proteomes" id="UP001565243"/>
    </source>
</evidence>
<accession>A0ABV4E8I7</accession>
<dbReference type="Gene3D" id="2.160.20.10">
    <property type="entry name" value="Single-stranded right-handed beta-helix, Pectin lyase-like"/>
    <property type="match status" value="1"/>
</dbReference>